<organism evidence="2 3">
    <name type="scientific">Ralstonia insidiosa</name>
    <dbReference type="NCBI Taxonomy" id="190721"/>
    <lineage>
        <taxon>Bacteria</taxon>
        <taxon>Pseudomonadati</taxon>
        <taxon>Pseudomonadota</taxon>
        <taxon>Betaproteobacteria</taxon>
        <taxon>Burkholderiales</taxon>
        <taxon>Burkholderiaceae</taxon>
        <taxon>Ralstonia</taxon>
    </lineage>
</organism>
<dbReference type="Proteomes" id="UP000575469">
    <property type="component" value="Unassembled WGS sequence"/>
</dbReference>
<reference evidence="2 3" key="1">
    <citation type="submission" date="2020-04" db="EMBL/GenBank/DDBJ databases">
        <title>Ralstonia insidiosa genome sequencing and assembly.</title>
        <authorList>
            <person name="Martins R.C.R."/>
            <person name="Perdigao-Neto L.V."/>
            <person name="Levin A.S.S."/>
            <person name="Costa S.F."/>
        </authorList>
    </citation>
    <scope>NUCLEOTIDE SEQUENCE [LARGE SCALE GENOMIC DNA]</scope>
    <source>
        <strain evidence="2 3">5047</strain>
    </source>
</reference>
<dbReference type="RefSeq" id="WP_169339143.1">
    <property type="nucleotide sequence ID" value="NZ_JABBZM010000002.1"/>
</dbReference>
<comment type="caution">
    <text evidence="2">The sequence shown here is derived from an EMBL/GenBank/DDBJ whole genome shotgun (WGS) entry which is preliminary data.</text>
</comment>
<protein>
    <submittedName>
        <fullName evidence="2">Uncharacterized protein</fullName>
    </submittedName>
</protein>
<dbReference type="AlphaFoldDB" id="A0A848NWB7"/>
<keyword evidence="1" id="KW-0812">Transmembrane</keyword>
<evidence type="ECO:0000313" key="2">
    <source>
        <dbReference type="EMBL" id="NMV36786.1"/>
    </source>
</evidence>
<name>A0A848NWB7_9RALS</name>
<evidence type="ECO:0000256" key="1">
    <source>
        <dbReference type="SAM" id="Phobius"/>
    </source>
</evidence>
<keyword evidence="1" id="KW-0472">Membrane</keyword>
<keyword evidence="1" id="KW-1133">Transmembrane helix</keyword>
<gene>
    <name evidence="2" type="ORF">HGR00_02555</name>
</gene>
<proteinExistence type="predicted"/>
<sequence length="61" mass="6356">MNAHLFNACLLIGWLLVLAGGCLVHVGYGLVFAGLLLLVVVLFVSRMAGVYVPGGKTDGEP</sequence>
<feature type="transmembrane region" description="Helical" evidence="1">
    <location>
        <begin position="29"/>
        <end position="52"/>
    </location>
</feature>
<evidence type="ECO:0000313" key="3">
    <source>
        <dbReference type="Proteomes" id="UP000575469"/>
    </source>
</evidence>
<accession>A0A848NWB7</accession>
<dbReference type="EMBL" id="JABBZM010000002">
    <property type="protein sequence ID" value="NMV36786.1"/>
    <property type="molecule type" value="Genomic_DNA"/>
</dbReference>